<feature type="transmembrane region" description="Helical" evidence="9">
    <location>
        <begin position="7"/>
        <end position="30"/>
    </location>
</feature>
<evidence type="ECO:0000259" key="10">
    <source>
        <dbReference type="Pfam" id="PF12849"/>
    </source>
</evidence>
<comment type="subcellular location">
    <subcellularLocation>
        <location evidence="2">Cell membrane</location>
        <topology evidence="2">Lipid-anchor</topology>
    </subcellularLocation>
</comment>
<keyword evidence="5" id="KW-0592">Phosphate transport</keyword>
<evidence type="ECO:0000313" key="11">
    <source>
        <dbReference type="EMBL" id="MFB9327354.1"/>
    </source>
</evidence>
<evidence type="ECO:0000256" key="9">
    <source>
        <dbReference type="SAM" id="Phobius"/>
    </source>
</evidence>
<dbReference type="PANTHER" id="PTHR30570:SF1">
    <property type="entry name" value="PHOSPHATE-BINDING PROTEIN PSTS"/>
    <property type="match status" value="1"/>
</dbReference>
<dbReference type="Proteomes" id="UP001589747">
    <property type="component" value="Unassembled WGS sequence"/>
</dbReference>
<evidence type="ECO:0000256" key="8">
    <source>
        <dbReference type="ARBA" id="ARBA00023288"/>
    </source>
</evidence>
<feature type="transmembrane region" description="Helical" evidence="9">
    <location>
        <begin position="36"/>
        <end position="58"/>
    </location>
</feature>
<keyword evidence="7" id="KW-0564">Palmitate</keyword>
<feature type="domain" description="PBP" evidence="10">
    <location>
        <begin position="133"/>
        <end position="371"/>
    </location>
</feature>
<comment type="subunit">
    <text evidence="4">The complex is composed of two ATP-binding proteins (PstB), two transmembrane proteins (PstC and PstA) and a solute-binding protein (PstS).</text>
</comment>
<reference evidence="11 12" key="1">
    <citation type="submission" date="2024-09" db="EMBL/GenBank/DDBJ databases">
        <authorList>
            <person name="Sun Q."/>
            <person name="Mori K."/>
        </authorList>
    </citation>
    <scope>NUCLEOTIDE SEQUENCE [LARGE SCALE GENOMIC DNA]</scope>
    <source>
        <strain evidence="11 12">TISTR 2452</strain>
    </source>
</reference>
<evidence type="ECO:0000256" key="3">
    <source>
        <dbReference type="ARBA" id="ARBA00008725"/>
    </source>
</evidence>
<name>A0ABV5KQ52_9BACL</name>
<gene>
    <name evidence="11" type="ORF">ACFFSY_15610</name>
</gene>
<protein>
    <submittedName>
        <fullName evidence="11">PstS family phosphate ABC transporter substrate-binding protein</fullName>
    </submittedName>
</protein>
<evidence type="ECO:0000256" key="5">
    <source>
        <dbReference type="ARBA" id="ARBA00022592"/>
    </source>
</evidence>
<dbReference type="EMBL" id="JBHMDO010000024">
    <property type="protein sequence ID" value="MFB9327354.1"/>
    <property type="molecule type" value="Genomic_DNA"/>
</dbReference>
<dbReference type="InterPro" id="IPR024370">
    <property type="entry name" value="PBP_domain"/>
</dbReference>
<evidence type="ECO:0000256" key="2">
    <source>
        <dbReference type="ARBA" id="ARBA00004193"/>
    </source>
</evidence>
<keyword evidence="9" id="KW-0472">Membrane</keyword>
<dbReference type="PANTHER" id="PTHR30570">
    <property type="entry name" value="PERIPLASMIC PHOSPHATE BINDING COMPONENT OF PHOSPHATE ABC TRANSPORTER"/>
    <property type="match status" value="1"/>
</dbReference>
<accession>A0ABV5KQ52</accession>
<keyword evidence="6" id="KW-0732">Signal</keyword>
<keyword evidence="8" id="KW-0449">Lipoprotein</keyword>
<keyword evidence="9" id="KW-1133">Transmembrane helix</keyword>
<proteinExistence type="inferred from homology"/>
<dbReference type="Pfam" id="PF12849">
    <property type="entry name" value="PBP_like_2"/>
    <property type="match status" value="1"/>
</dbReference>
<dbReference type="Gene3D" id="3.40.190.10">
    <property type="entry name" value="Periplasmic binding protein-like II"/>
    <property type="match status" value="2"/>
</dbReference>
<evidence type="ECO:0000256" key="1">
    <source>
        <dbReference type="ARBA" id="ARBA00002841"/>
    </source>
</evidence>
<evidence type="ECO:0000313" key="12">
    <source>
        <dbReference type="Proteomes" id="UP001589747"/>
    </source>
</evidence>
<evidence type="ECO:0000256" key="4">
    <source>
        <dbReference type="ARBA" id="ARBA00011529"/>
    </source>
</evidence>
<comment type="caution">
    <text evidence="11">The sequence shown here is derived from an EMBL/GenBank/DDBJ whole genome shotgun (WGS) entry which is preliminary data.</text>
</comment>
<keyword evidence="5" id="KW-0813">Transport</keyword>
<keyword evidence="9" id="KW-0812">Transmembrane</keyword>
<keyword evidence="12" id="KW-1185">Reference proteome</keyword>
<evidence type="ECO:0000256" key="7">
    <source>
        <dbReference type="ARBA" id="ARBA00023139"/>
    </source>
</evidence>
<organism evidence="11 12">
    <name type="scientific">Paenibacillus aurantiacus</name>
    <dbReference type="NCBI Taxonomy" id="1936118"/>
    <lineage>
        <taxon>Bacteria</taxon>
        <taxon>Bacillati</taxon>
        <taxon>Bacillota</taxon>
        <taxon>Bacilli</taxon>
        <taxon>Bacillales</taxon>
        <taxon>Paenibacillaceae</taxon>
        <taxon>Paenibacillus</taxon>
    </lineage>
</organism>
<dbReference type="RefSeq" id="WP_377495555.1">
    <property type="nucleotide sequence ID" value="NZ_JBHMDO010000024.1"/>
</dbReference>
<dbReference type="InterPro" id="IPR050811">
    <property type="entry name" value="Phosphate_ABC_transporter"/>
</dbReference>
<feature type="transmembrane region" description="Helical" evidence="9">
    <location>
        <begin position="65"/>
        <end position="83"/>
    </location>
</feature>
<sequence length="389" mass="42513">MSWSTVVRIIVGVLSVMAIGLVGFIGLLMSSLGGSHFYSILSAVAAIGLSVLVIARLIPRISLKWLRVFTALFAAGLLIAVAVHEGFQAYESRFALVKEGKVDLMEYEPFADRTKAAKLREPSKLSLSGDLPTIDGATALYPLYAAFVQATYPAGAYDPYKSNVVCSGTEFAYERLMDGETDIIFAAAPSKEHIAMAKRKGVKLELTPIGREAFVFFVQADNPVKGLALADIRRIYSGEVTNWREVGGKNAAIRAFQRPENSGSQTMLQSIMKDHRLMTPPKETVAEAMEGIIEQTADYRNYPNAIGFSFLYYATQMVGNGEIRLLEVDGVQPDRDSIADGTYPLTADFYAVTAGTDNPNAKALLSWFRSEQGQELVETTGYTRTALVR</sequence>
<evidence type="ECO:0000256" key="6">
    <source>
        <dbReference type="ARBA" id="ARBA00022729"/>
    </source>
</evidence>
<dbReference type="SUPFAM" id="SSF53850">
    <property type="entry name" value="Periplasmic binding protein-like II"/>
    <property type="match status" value="1"/>
</dbReference>
<comment type="function">
    <text evidence="1">Part of the ABC transporter complex PstSACB involved in phosphate import.</text>
</comment>
<comment type="similarity">
    <text evidence="3">Belongs to the PstS family.</text>
</comment>